<dbReference type="EMBL" id="JXKD01000007">
    <property type="protein sequence ID" value="OJG10620.1"/>
    <property type="molecule type" value="Genomic_DNA"/>
</dbReference>
<gene>
    <name evidence="2" type="ORF">RU93_GL002136</name>
</gene>
<evidence type="ECO:0000313" key="3">
    <source>
        <dbReference type="Proteomes" id="UP000182149"/>
    </source>
</evidence>
<dbReference type="RefSeq" id="WP_071874834.1">
    <property type="nucleotide sequence ID" value="NZ_JBHSHF010000023.1"/>
</dbReference>
<dbReference type="Pfam" id="PF06946">
    <property type="entry name" value="Phage_holin_5_1"/>
    <property type="match status" value="1"/>
</dbReference>
<comment type="caution">
    <text evidence="2">The sequence shown here is derived from an EMBL/GenBank/DDBJ whole genome shotgun (WGS) entry which is preliminary data.</text>
</comment>
<dbReference type="OrthoDB" id="2192767at2"/>
<reference evidence="2 3" key="1">
    <citation type="submission" date="2014-12" db="EMBL/GenBank/DDBJ databases">
        <title>Draft genome sequences of 29 type strains of Enterococci.</title>
        <authorList>
            <person name="Zhong Z."/>
            <person name="Sun Z."/>
            <person name="Liu W."/>
            <person name="Zhang W."/>
            <person name="Zhang H."/>
        </authorList>
    </citation>
    <scope>NUCLEOTIDE SEQUENCE [LARGE SCALE GENOMIC DNA]</scope>
    <source>
        <strain evidence="2 3">DSM 17690</strain>
    </source>
</reference>
<keyword evidence="3" id="KW-1185">Reference proteome</keyword>
<dbReference type="Proteomes" id="UP000182149">
    <property type="component" value="Unassembled WGS sequence"/>
</dbReference>
<keyword evidence="1" id="KW-0812">Transmembrane</keyword>
<name>A0A1L8QSZ4_9ENTE</name>
<protein>
    <recommendedName>
        <fullName evidence="4">Holin</fullName>
    </recommendedName>
</protein>
<feature type="transmembrane region" description="Helical" evidence="1">
    <location>
        <begin position="58"/>
        <end position="76"/>
    </location>
</feature>
<evidence type="ECO:0008006" key="4">
    <source>
        <dbReference type="Google" id="ProtNLM"/>
    </source>
</evidence>
<feature type="transmembrane region" description="Helical" evidence="1">
    <location>
        <begin position="34"/>
        <end position="52"/>
    </location>
</feature>
<evidence type="ECO:0000256" key="1">
    <source>
        <dbReference type="SAM" id="Phobius"/>
    </source>
</evidence>
<proteinExistence type="predicted"/>
<organism evidence="2 3">
    <name type="scientific">Enterococcus aquimarinus</name>
    <dbReference type="NCBI Taxonomy" id="328396"/>
    <lineage>
        <taxon>Bacteria</taxon>
        <taxon>Bacillati</taxon>
        <taxon>Bacillota</taxon>
        <taxon>Bacilli</taxon>
        <taxon>Lactobacillales</taxon>
        <taxon>Enterococcaceae</taxon>
        <taxon>Enterococcus</taxon>
    </lineage>
</organism>
<keyword evidence="1" id="KW-1133">Transmembrane helix</keyword>
<feature type="transmembrane region" description="Helical" evidence="1">
    <location>
        <begin position="6"/>
        <end position="22"/>
    </location>
</feature>
<accession>A0A1L8QSZ4</accession>
<dbReference type="AlphaFoldDB" id="A0A1L8QSZ4"/>
<dbReference type="InterPro" id="IPR009708">
    <property type="entry name" value="Phage_A118_holin/antiholin"/>
</dbReference>
<sequence>MNEILIATPIIGAVILASTQMIKQVVRDNKWLPIVNVLVGIGIGVVYALTIVNGEVAVYAWAGAISGLGAGGFYDLQANIKGLNNQRKSTNLIEQGKGEQDAQGGE</sequence>
<evidence type="ECO:0000313" key="2">
    <source>
        <dbReference type="EMBL" id="OJG10620.1"/>
    </source>
</evidence>
<keyword evidence="1" id="KW-0472">Membrane</keyword>